<dbReference type="KEGG" id="als:DJ013_20975"/>
<proteinExistence type="predicted"/>
<protein>
    <submittedName>
        <fullName evidence="1">Uncharacterized protein</fullName>
    </submittedName>
</protein>
<dbReference type="AlphaFoldDB" id="A0A2Z4GGJ6"/>
<evidence type="ECO:0000313" key="1">
    <source>
        <dbReference type="EMBL" id="AWW00520.1"/>
    </source>
</evidence>
<accession>A0A2Z4GGJ6</accession>
<gene>
    <name evidence="1" type="ORF">DJ013_20975</name>
</gene>
<sequence length="158" mass="18109">MRTMNSGHLVLQASKELNAYENMLLKAQKEMSQFLTTVNHLKTKTIGDSKKALLVAEFSQDSNIIKTIISRLLEELNILFKPQNSRSKKVVLANANSIQNHQYFKNEMAYFRANYKEYKGTLAIFASEFENKYDQCHKCLRSTSCFLKTCGSSFTSDN</sequence>
<name>A0A2Z4GGJ6_9BACT</name>
<dbReference type="EMBL" id="CP029480">
    <property type="protein sequence ID" value="AWW00520.1"/>
    <property type="molecule type" value="Genomic_DNA"/>
</dbReference>
<dbReference type="RefSeq" id="WP_111373886.1">
    <property type="nucleotide sequence ID" value="NZ_CP029480.1"/>
</dbReference>
<evidence type="ECO:0000313" key="2">
    <source>
        <dbReference type="Proteomes" id="UP000249873"/>
    </source>
</evidence>
<organism evidence="1 2">
    <name type="scientific">Arcticibacterium luteifluviistationis</name>
    <dbReference type="NCBI Taxonomy" id="1784714"/>
    <lineage>
        <taxon>Bacteria</taxon>
        <taxon>Pseudomonadati</taxon>
        <taxon>Bacteroidota</taxon>
        <taxon>Cytophagia</taxon>
        <taxon>Cytophagales</taxon>
        <taxon>Leadbetterellaceae</taxon>
        <taxon>Arcticibacterium</taxon>
    </lineage>
</organism>
<keyword evidence="2" id="KW-1185">Reference proteome</keyword>
<reference evidence="1 2" key="1">
    <citation type="submission" date="2018-05" db="EMBL/GenBank/DDBJ databases">
        <title>Complete genome sequence of Arcticibacterium luteifluviistationis SM1504T, a cytophagaceae bacterium isolated from Arctic surface seawater.</title>
        <authorList>
            <person name="Li Y."/>
            <person name="Qin Q.-L."/>
        </authorList>
    </citation>
    <scope>NUCLEOTIDE SEQUENCE [LARGE SCALE GENOMIC DNA]</scope>
    <source>
        <strain evidence="1 2">SM1504</strain>
    </source>
</reference>
<dbReference type="Proteomes" id="UP000249873">
    <property type="component" value="Chromosome"/>
</dbReference>